<dbReference type="WBParaSite" id="RSKR_0000882050.1">
    <property type="protein sequence ID" value="RSKR_0000882050.1"/>
    <property type="gene ID" value="RSKR_0000882050"/>
</dbReference>
<dbReference type="Proteomes" id="UP000095286">
    <property type="component" value="Unplaced"/>
</dbReference>
<reference evidence="2" key="1">
    <citation type="submission" date="2016-11" db="UniProtKB">
        <authorList>
            <consortium name="WormBaseParasite"/>
        </authorList>
    </citation>
    <scope>IDENTIFICATION</scope>
    <source>
        <strain evidence="2">KR3021</strain>
    </source>
</reference>
<proteinExistence type="predicted"/>
<accession>A0AC35U8E6</accession>
<protein>
    <submittedName>
        <fullName evidence="2">G_PROTEIN_RECEP_F1_2 domain-containing protein</fullName>
    </submittedName>
</protein>
<sequence>METTALFDYYKTYIYYLKLLLSINDKIVFVIGFSVSILLMYICQTIKMEEFKKYKKIIFLFAVTDIFYNTAQVLNQHAYEQANRYAFFIIHGPALYFNKNIMLISVLSEIEFAMVELANNLVAFFYRYLLIVNHCLTTYQFLFLILLNILWNSILCIFMFTEAKRISNAEIVTNKQLLLPEFFIGTNQESLNYFVLINPNSIFSYLGLLVLGCTTTIIFIGISITFVKIQKKLKENMNMTSEKTKKLQNQLTLVMVVHVITPLLLMGLPVTFILASLALNIDTNSYGYGHILFMIMVWPNVVNPLCSIFLIGPCYKKFCLIFHIRSSKQTPTTKLTQTKMG</sequence>
<evidence type="ECO:0000313" key="1">
    <source>
        <dbReference type="Proteomes" id="UP000095286"/>
    </source>
</evidence>
<name>A0AC35U8E6_9BILA</name>
<evidence type="ECO:0000313" key="2">
    <source>
        <dbReference type="WBParaSite" id="RSKR_0000882050.1"/>
    </source>
</evidence>
<organism evidence="1 2">
    <name type="scientific">Rhabditophanes sp. KR3021</name>
    <dbReference type="NCBI Taxonomy" id="114890"/>
    <lineage>
        <taxon>Eukaryota</taxon>
        <taxon>Metazoa</taxon>
        <taxon>Ecdysozoa</taxon>
        <taxon>Nematoda</taxon>
        <taxon>Chromadorea</taxon>
        <taxon>Rhabditida</taxon>
        <taxon>Tylenchina</taxon>
        <taxon>Panagrolaimomorpha</taxon>
        <taxon>Strongyloidoidea</taxon>
        <taxon>Alloionematidae</taxon>
        <taxon>Rhabditophanes</taxon>
    </lineage>
</organism>